<evidence type="ECO:0000313" key="2">
    <source>
        <dbReference type="Proteomes" id="UP001187343"/>
    </source>
</evidence>
<proteinExistence type="predicted"/>
<name>A0AA88Q428_9TELE</name>
<gene>
    <name evidence="1" type="ORF">Q8A67_010449</name>
</gene>
<comment type="caution">
    <text evidence="1">The sequence shown here is derived from an EMBL/GenBank/DDBJ whole genome shotgun (WGS) entry which is preliminary data.</text>
</comment>
<dbReference type="AlphaFoldDB" id="A0AA88Q428"/>
<keyword evidence="2" id="KW-1185">Reference proteome</keyword>
<sequence>MGQTSWSVNEFLIGRDKKKVQEECLRRVKLRGNQFPETVTDESVDHVETCHVLSLESVIKHESNVSSALM</sequence>
<accession>A0AA88Q428</accession>
<dbReference type="Proteomes" id="UP001187343">
    <property type="component" value="Unassembled WGS sequence"/>
</dbReference>
<evidence type="ECO:0000313" key="1">
    <source>
        <dbReference type="EMBL" id="KAK2899031.1"/>
    </source>
</evidence>
<protein>
    <submittedName>
        <fullName evidence="1">Uncharacterized protein</fullName>
    </submittedName>
</protein>
<reference evidence="1" key="1">
    <citation type="submission" date="2023-08" db="EMBL/GenBank/DDBJ databases">
        <title>Chromosome-level Genome Assembly of mud carp (Cirrhinus molitorella).</title>
        <authorList>
            <person name="Liu H."/>
        </authorList>
    </citation>
    <scope>NUCLEOTIDE SEQUENCE</scope>
    <source>
        <strain evidence="1">Prfri</strain>
        <tissue evidence="1">Muscle</tissue>
    </source>
</reference>
<dbReference type="EMBL" id="JAUYZG010000009">
    <property type="protein sequence ID" value="KAK2899031.1"/>
    <property type="molecule type" value="Genomic_DNA"/>
</dbReference>
<organism evidence="1 2">
    <name type="scientific">Cirrhinus molitorella</name>
    <name type="common">mud carp</name>
    <dbReference type="NCBI Taxonomy" id="172907"/>
    <lineage>
        <taxon>Eukaryota</taxon>
        <taxon>Metazoa</taxon>
        <taxon>Chordata</taxon>
        <taxon>Craniata</taxon>
        <taxon>Vertebrata</taxon>
        <taxon>Euteleostomi</taxon>
        <taxon>Actinopterygii</taxon>
        <taxon>Neopterygii</taxon>
        <taxon>Teleostei</taxon>
        <taxon>Ostariophysi</taxon>
        <taxon>Cypriniformes</taxon>
        <taxon>Cyprinidae</taxon>
        <taxon>Labeoninae</taxon>
        <taxon>Labeonini</taxon>
        <taxon>Cirrhinus</taxon>
    </lineage>
</organism>